<sequence length="358" mass="39334">MISRKQSETYSPVLITLGHGQACLWVLLIHLWSGNPGSPIRKSHILDTFRCFGDPAVNSIVVSTLADPRSKACQAKQKICEMCSELMLHGRVVALANPNVNSSQDLSGLLLLCLSGCGQAPQPYVHHYAPAHLQVPPIRPPGFESSLANPMGLDPIASLRRRIAPKALDPTFNLGSITKTSMEMIERKQLSFSEVKPLNVQTNPLPDHRSGSGPTINMIGICPLGKDEAKEEDQTSFVIDCTSLPGPPHIIKGTLDGPSLLKTTLSLLCHASTSTRLSPWDPTPRAFLRTVASAYPHPRRVHLCDLQPRSNYSSVVMTRLPKTNVPYTRHPVDRVLDEKAFPMGQLQISYHTFHPIFT</sequence>
<accession>A0A2I0K623</accession>
<protein>
    <submittedName>
        <fullName evidence="1">Uncharacterized protein</fullName>
    </submittedName>
</protein>
<evidence type="ECO:0000313" key="2">
    <source>
        <dbReference type="Proteomes" id="UP000233551"/>
    </source>
</evidence>
<evidence type="ECO:0000313" key="1">
    <source>
        <dbReference type="EMBL" id="PKI63146.1"/>
    </source>
</evidence>
<comment type="caution">
    <text evidence="1">The sequence shown here is derived from an EMBL/GenBank/DDBJ whole genome shotgun (WGS) entry which is preliminary data.</text>
</comment>
<dbReference type="EMBL" id="PGOL01000901">
    <property type="protein sequence ID" value="PKI63146.1"/>
    <property type="molecule type" value="Genomic_DNA"/>
</dbReference>
<gene>
    <name evidence="1" type="ORF">CRG98_016478</name>
</gene>
<proteinExistence type="predicted"/>
<reference evidence="1 2" key="1">
    <citation type="submission" date="2017-11" db="EMBL/GenBank/DDBJ databases">
        <title>De-novo sequencing of pomegranate (Punica granatum L.) genome.</title>
        <authorList>
            <person name="Akparov Z."/>
            <person name="Amiraslanov A."/>
            <person name="Hajiyeva S."/>
            <person name="Abbasov M."/>
            <person name="Kaur K."/>
            <person name="Hamwieh A."/>
            <person name="Solovyev V."/>
            <person name="Salamov A."/>
            <person name="Braich B."/>
            <person name="Kosarev P."/>
            <person name="Mahmoud A."/>
            <person name="Hajiyev E."/>
            <person name="Babayeva S."/>
            <person name="Izzatullayeva V."/>
            <person name="Mammadov A."/>
            <person name="Mammadov A."/>
            <person name="Sharifova S."/>
            <person name="Ojaghi J."/>
            <person name="Eynullazada K."/>
            <person name="Bayramov B."/>
            <person name="Abdulazimova A."/>
            <person name="Shahmuradov I."/>
        </authorList>
    </citation>
    <scope>NUCLEOTIDE SEQUENCE [LARGE SCALE GENOMIC DNA]</scope>
    <source>
        <strain evidence="2">cv. AG2017</strain>
        <tissue evidence="1">Leaf</tissue>
    </source>
</reference>
<dbReference type="Proteomes" id="UP000233551">
    <property type="component" value="Unassembled WGS sequence"/>
</dbReference>
<organism evidence="1 2">
    <name type="scientific">Punica granatum</name>
    <name type="common">Pomegranate</name>
    <dbReference type="NCBI Taxonomy" id="22663"/>
    <lineage>
        <taxon>Eukaryota</taxon>
        <taxon>Viridiplantae</taxon>
        <taxon>Streptophyta</taxon>
        <taxon>Embryophyta</taxon>
        <taxon>Tracheophyta</taxon>
        <taxon>Spermatophyta</taxon>
        <taxon>Magnoliopsida</taxon>
        <taxon>eudicotyledons</taxon>
        <taxon>Gunneridae</taxon>
        <taxon>Pentapetalae</taxon>
        <taxon>rosids</taxon>
        <taxon>malvids</taxon>
        <taxon>Myrtales</taxon>
        <taxon>Lythraceae</taxon>
        <taxon>Punica</taxon>
    </lineage>
</organism>
<keyword evidence="2" id="KW-1185">Reference proteome</keyword>
<dbReference type="AlphaFoldDB" id="A0A2I0K623"/>
<name>A0A2I0K623_PUNGR</name>